<keyword evidence="6" id="KW-1185">Reference proteome</keyword>
<dbReference type="PANTHER" id="PTHR32308">
    <property type="entry name" value="LYASE BETA SUBUNIT, PUTATIVE (AFU_ORTHOLOGUE AFUA_4G13030)-RELATED"/>
    <property type="match status" value="1"/>
</dbReference>
<dbReference type="InterPro" id="IPR040442">
    <property type="entry name" value="Pyrv_kinase-like_dom_sf"/>
</dbReference>
<dbReference type="PIRSF" id="PIRSF015582">
    <property type="entry name" value="Cit_lyase_B"/>
    <property type="match status" value="1"/>
</dbReference>
<dbReference type="InterPro" id="IPR011206">
    <property type="entry name" value="Citrate_lyase_beta/mcl1/mcl2"/>
</dbReference>
<dbReference type="InterPro" id="IPR015813">
    <property type="entry name" value="Pyrv/PenolPyrv_kinase-like_dom"/>
</dbReference>
<evidence type="ECO:0000256" key="3">
    <source>
        <dbReference type="ARBA" id="ARBA00022842"/>
    </source>
</evidence>
<keyword evidence="3" id="KW-0460">Magnesium</keyword>
<reference evidence="5 6" key="1">
    <citation type="submission" date="2022-10" db="EMBL/GenBank/DDBJ databases">
        <title>The complete genomes of actinobacterial strains from the NBC collection.</title>
        <authorList>
            <person name="Joergensen T.S."/>
            <person name="Alvarez Arevalo M."/>
            <person name="Sterndorff E.B."/>
            <person name="Faurdal D."/>
            <person name="Vuksanovic O."/>
            <person name="Mourched A.-S."/>
            <person name="Charusanti P."/>
            <person name="Shaw S."/>
            <person name="Blin K."/>
            <person name="Weber T."/>
        </authorList>
    </citation>
    <scope>NUCLEOTIDE SEQUENCE [LARGE SCALE GENOMIC DNA]</scope>
    <source>
        <strain evidence="5 6">NBC_00396</strain>
    </source>
</reference>
<keyword evidence="2" id="KW-0479">Metal-binding</keyword>
<evidence type="ECO:0000259" key="4">
    <source>
        <dbReference type="Pfam" id="PF03328"/>
    </source>
</evidence>
<evidence type="ECO:0000313" key="6">
    <source>
        <dbReference type="Proteomes" id="UP001346877"/>
    </source>
</evidence>
<dbReference type="GO" id="GO:0016829">
    <property type="term" value="F:lyase activity"/>
    <property type="evidence" value="ECO:0007669"/>
    <property type="project" value="UniProtKB-KW"/>
</dbReference>
<evidence type="ECO:0000256" key="2">
    <source>
        <dbReference type="ARBA" id="ARBA00022723"/>
    </source>
</evidence>
<accession>A0ABZ1PKH2</accession>
<gene>
    <name evidence="5" type="ORF">OG375_10100</name>
</gene>
<evidence type="ECO:0000313" key="5">
    <source>
        <dbReference type="EMBL" id="WUI84636.1"/>
    </source>
</evidence>
<dbReference type="SUPFAM" id="SSF51621">
    <property type="entry name" value="Phosphoenolpyruvate/pyruvate domain"/>
    <property type="match status" value="1"/>
</dbReference>
<dbReference type="InterPro" id="IPR005000">
    <property type="entry name" value="Aldolase/citrate-lyase_domain"/>
</dbReference>
<dbReference type="Gene3D" id="3.20.20.60">
    <property type="entry name" value="Phosphoenolpyruvate-binding domains"/>
    <property type="match status" value="1"/>
</dbReference>
<sequence>MTAVGRPRPTARSYLYVPGDQPDKVARAAARGADACILDLEDAVAPSNKTTARGTVGVSLADGAAGVPAAPQWWVRINADTPAADIATVVGPHLTGVVVPKADVDLLAEVHRLLGDAERDRGLPVGEIAVFALLETASGVLRAEAVAAAPRVERLGLGEADLAAELRLQPGPDREELWPYRSRVVLACAAVGLAAPVGPTETALRDPERLEATSRLLLRQGFRGRTAIHPAQVPVVNRVFSPTAAEIDAARDIVDRLADAERNGSGVAVAADGRMIDAAVARSAREVLDRDAAGR</sequence>
<comment type="cofactor">
    <cofactor evidence="1">
        <name>Mg(2+)</name>
        <dbReference type="ChEBI" id="CHEBI:18420"/>
    </cofactor>
</comment>
<feature type="domain" description="HpcH/HpaI aldolase/citrate lyase" evidence="4">
    <location>
        <begin position="12"/>
        <end position="230"/>
    </location>
</feature>
<dbReference type="RefSeq" id="WP_328374562.1">
    <property type="nucleotide sequence ID" value="NZ_CP107936.1"/>
</dbReference>
<proteinExistence type="predicted"/>
<evidence type="ECO:0000256" key="1">
    <source>
        <dbReference type="ARBA" id="ARBA00001946"/>
    </source>
</evidence>
<name>A0ABZ1PKH2_9ACTN</name>
<organism evidence="5 6">
    <name type="scientific">Micromonospora zamorensis</name>
    <dbReference type="NCBI Taxonomy" id="709883"/>
    <lineage>
        <taxon>Bacteria</taxon>
        <taxon>Bacillati</taxon>
        <taxon>Actinomycetota</taxon>
        <taxon>Actinomycetes</taxon>
        <taxon>Micromonosporales</taxon>
        <taxon>Micromonosporaceae</taxon>
        <taxon>Micromonospora</taxon>
    </lineage>
</organism>
<dbReference type="Proteomes" id="UP001346877">
    <property type="component" value="Chromosome"/>
</dbReference>
<keyword evidence="5" id="KW-0456">Lyase</keyword>
<dbReference type="Pfam" id="PF03328">
    <property type="entry name" value="HpcH_HpaI"/>
    <property type="match status" value="1"/>
</dbReference>
<protein>
    <submittedName>
        <fullName evidence="5">CoA ester lyase</fullName>
    </submittedName>
</protein>
<dbReference type="EMBL" id="CP107941">
    <property type="protein sequence ID" value="WUI84636.1"/>
    <property type="molecule type" value="Genomic_DNA"/>
</dbReference>
<dbReference type="PANTHER" id="PTHR32308:SF10">
    <property type="entry name" value="CITRATE LYASE SUBUNIT BETA"/>
    <property type="match status" value="1"/>
</dbReference>